<dbReference type="AlphaFoldDB" id="A0A0S8K3T7"/>
<dbReference type="Pfam" id="PF22725">
    <property type="entry name" value="GFO_IDH_MocA_C3"/>
    <property type="match status" value="1"/>
</dbReference>
<evidence type="ECO:0000313" key="3">
    <source>
        <dbReference type="EMBL" id="KPL15573.1"/>
    </source>
</evidence>
<feature type="domain" description="Gfo/Idh/MocA-like oxidoreductase N-terminal" evidence="1">
    <location>
        <begin position="3"/>
        <end position="120"/>
    </location>
</feature>
<evidence type="ECO:0000313" key="4">
    <source>
        <dbReference type="Proteomes" id="UP000050975"/>
    </source>
</evidence>
<reference evidence="3 4" key="1">
    <citation type="journal article" date="2015" name="Microbiome">
        <title>Genomic resolution of linkages in carbon, nitrogen, and sulfur cycling among widespread estuary sediment bacteria.</title>
        <authorList>
            <person name="Baker B.J."/>
            <person name="Lazar C.S."/>
            <person name="Teske A.P."/>
            <person name="Dick G.J."/>
        </authorList>
    </citation>
    <scope>NUCLEOTIDE SEQUENCE [LARGE SCALE GENOMIC DNA]</scope>
    <source>
        <strain evidence="3">SM1_77</strain>
    </source>
</reference>
<dbReference type="Gene3D" id="3.30.360.10">
    <property type="entry name" value="Dihydrodipicolinate Reductase, domain 2"/>
    <property type="match status" value="1"/>
</dbReference>
<proteinExistence type="predicted"/>
<gene>
    <name evidence="3" type="ORF">AMJ74_01225</name>
</gene>
<sequence length="333" mass="36588">MPVALIGLGHWGCRFVPKLLNHALVKGLYCYDIDDARSRRIIQDFPSVKVSSDYESVLNNPEIEAVIIATPVASHYSLAKKALESGKHVLLEKPLTNRVDEAQHLVDLASARALKLMVDHITLYSGAARSIKRLIESQTLGKVIYFDAVRANLGLIQSDVSVVWDLAIHEFALIDYLLGEMPNRVSATGAAFYGSLEEIADVTLSFEGGIVAHVHVSWLSPVKKRKLIIGGMKKMLVFDDMVSDKKLKLFDRGVDLSVNAGVDKPIVTYRDGDCQVLDHDRTEPMVAVISEFMKAISEGREPLTNGAVGLRCVRILQAAEKSVKQRGTSVNLG</sequence>
<feature type="domain" description="GFO/IDH/MocA-like oxidoreductase" evidence="2">
    <location>
        <begin position="129"/>
        <end position="236"/>
    </location>
</feature>
<organism evidence="3 4">
    <name type="scientific">candidate division WOR_3 bacterium SM1_77</name>
    <dbReference type="NCBI Taxonomy" id="1703778"/>
    <lineage>
        <taxon>Bacteria</taxon>
        <taxon>Bacteria division WOR-3</taxon>
    </lineage>
</organism>
<evidence type="ECO:0008006" key="5">
    <source>
        <dbReference type="Google" id="ProtNLM"/>
    </source>
</evidence>
<dbReference type="Gene3D" id="3.40.50.720">
    <property type="entry name" value="NAD(P)-binding Rossmann-like Domain"/>
    <property type="match status" value="1"/>
</dbReference>
<dbReference type="Proteomes" id="UP000050975">
    <property type="component" value="Unassembled WGS sequence"/>
</dbReference>
<dbReference type="SUPFAM" id="SSF55347">
    <property type="entry name" value="Glyceraldehyde-3-phosphate dehydrogenase-like, C-terminal domain"/>
    <property type="match status" value="1"/>
</dbReference>
<dbReference type="EMBL" id="LJVE01000011">
    <property type="protein sequence ID" value="KPL15573.1"/>
    <property type="molecule type" value="Genomic_DNA"/>
</dbReference>
<evidence type="ECO:0000259" key="1">
    <source>
        <dbReference type="Pfam" id="PF01408"/>
    </source>
</evidence>
<dbReference type="InterPro" id="IPR055170">
    <property type="entry name" value="GFO_IDH_MocA-like_dom"/>
</dbReference>
<dbReference type="InterPro" id="IPR051450">
    <property type="entry name" value="Gfo/Idh/MocA_Oxidoreductases"/>
</dbReference>
<comment type="caution">
    <text evidence="3">The sequence shown here is derived from an EMBL/GenBank/DDBJ whole genome shotgun (WGS) entry which is preliminary data.</text>
</comment>
<dbReference type="GO" id="GO:0000166">
    <property type="term" value="F:nucleotide binding"/>
    <property type="evidence" value="ECO:0007669"/>
    <property type="project" value="InterPro"/>
</dbReference>
<dbReference type="PANTHER" id="PTHR43377:SF6">
    <property type="entry name" value="GFO_IDH_MOCA-LIKE OXIDOREDUCTASE N-TERMINAL DOMAIN-CONTAINING PROTEIN"/>
    <property type="match status" value="1"/>
</dbReference>
<accession>A0A0S8K3T7</accession>
<dbReference type="InterPro" id="IPR000683">
    <property type="entry name" value="Gfo/Idh/MocA-like_OxRdtase_N"/>
</dbReference>
<evidence type="ECO:0000259" key="2">
    <source>
        <dbReference type="Pfam" id="PF22725"/>
    </source>
</evidence>
<dbReference type="SUPFAM" id="SSF51735">
    <property type="entry name" value="NAD(P)-binding Rossmann-fold domains"/>
    <property type="match status" value="1"/>
</dbReference>
<protein>
    <recommendedName>
        <fullName evidence="5">Oxidoreductase</fullName>
    </recommendedName>
</protein>
<dbReference type="Pfam" id="PF01408">
    <property type="entry name" value="GFO_IDH_MocA"/>
    <property type="match status" value="1"/>
</dbReference>
<dbReference type="PANTHER" id="PTHR43377">
    <property type="entry name" value="BILIVERDIN REDUCTASE A"/>
    <property type="match status" value="1"/>
</dbReference>
<name>A0A0S8K3T7_UNCW3</name>
<dbReference type="InterPro" id="IPR036291">
    <property type="entry name" value="NAD(P)-bd_dom_sf"/>
</dbReference>